<sequence>MSTERTKGDAPTEPKTKSIRWGVAAALISLLSIAAVKLDPELFKSSLETIQFPLTSISEVFSKMQNESRTFEAMYKQYSIQCPAQKYQTHIFTTDPLIVYIEDYLSHDETVYLQHLAESRFMESPVSKGYRLDEYDTSIRSSQSAVLPRDPVVACIEQRTMDFQGFQSLNRLEDLQVVKYGINDQFRPHFDWFGGMENPRVSTIFAYLECDGCVGGSTQFPHYRGSFPAHWCRFIDCEDNEDNRQAGGVGFKVLRGNAVFWRNLYENGTGHPGVWHAGMPVRQGKKYGLNIFTRRDNIFEESNNAQESS</sequence>
<dbReference type="PANTHER" id="PTHR10869">
    <property type="entry name" value="PROLYL 4-HYDROXYLASE ALPHA SUBUNIT"/>
    <property type="match status" value="1"/>
</dbReference>
<evidence type="ECO:0000259" key="6">
    <source>
        <dbReference type="SMART" id="SM00702"/>
    </source>
</evidence>
<dbReference type="Proteomes" id="UP000006701">
    <property type="component" value="Unassembled WGS sequence"/>
</dbReference>
<keyword evidence="8" id="KW-1185">Reference proteome</keyword>
<accession>A1CCV5</accession>
<dbReference type="VEuPathDB" id="FungiDB:ACLA_063290"/>
<keyword evidence="2" id="KW-0479">Metal-binding</keyword>
<evidence type="ECO:0000256" key="2">
    <source>
        <dbReference type="ARBA" id="ARBA00022723"/>
    </source>
</evidence>
<evidence type="ECO:0000256" key="1">
    <source>
        <dbReference type="ARBA" id="ARBA00001961"/>
    </source>
</evidence>
<dbReference type="InterPro" id="IPR044862">
    <property type="entry name" value="Pro_4_hyd_alph_FE2OG_OXY"/>
</dbReference>
<keyword evidence="3" id="KW-0223">Dioxygenase</keyword>
<dbReference type="Gene3D" id="2.60.120.620">
    <property type="entry name" value="q2cbj1_9rhob like domain"/>
    <property type="match status" value="1"/>
</dbReference>
<reference evidence="7 8" key="1">
    <citation type="journal article" date="2008" name="PLoS Genet.">
        <title>Genomic islands in the pathogenic filamentous fungus Aspergillus fumigatus.</title>
        <authorList>
            <person name="Fedorova N.D."/>
            <person name="Khaldi N."/>
            <person name="Joardar V.S."/>
            <person name="Maiti R."/>
            <person name="Amedeo P."/>
            <person name="Anderson M.J."/>
            <person name="Crabtree J."/>
            <person name="Silva J.C."/>
            <person name="Badger J.H."/>
            <person name="Albarraq A."/>
            <person name="Angiuoli S."/>
            <person name="Bussey H."/>
            <person name="Bowyer P."/>
            <person name="Cotty P.J."/>
            <person name="Dyer P.S."/>
            <person name="Egan A."/>
            <person name="Galens K."/>
            <person name="Fraser-Liggett C.M."/>
            <person name="Haas B.J."/>
            <person name="Inman J.M."/>
            <person name="Kent R."/>
            <person name="Lemieux S."/>
            <person name="Malavazi I."/>
            <person name="Orvis J."/>
            <person name="Roemer T."/>
            <person name="Ronning C.M."/>
            <person name="Sundaram J.P."/>
            <person name="Sutton G."/>
            <person name="Turner G."/>
            <person name="Venter J.C."/>
            <person name="White O.R."/>
            <person name="Whitty B.R."/>
            <person name="Youngman P."/>
            <person name="Wolfe K.H."/>
            <person name="Goldman G.H."/>
            <person name="Wortman J.R."/>
            <person name="Jiang B."/>
            <person name="Denning D.W."/>
            <person name="Nierman W.C."/>
        </authorList>
    </citation>
    <scope>NUCLEOTIDE SEQUENCE [LARGE SCALE GENOMIC DNA]</scope>
    <source>
        <strain evidence="8">ATCC 1007 / CBS 513.65 / DSM 816 / NCTC 3887 / NRRL 1</strain>
    </source>
</reference>
<gene>
    <name evidence="7" type="ORF">ACLA_063290</name>
</gene>
<keyword evidence="4" id="KW-0560">Oxidoreductase</keyword>
<dbReference type="GO" id="GO:0005506">
    <property type="term" value="F:iron ion binding"/>
    <property type="evidence" value="ECO:0007669"/>
    <property type="project" value="InterPro"/>
</dbReference>
<proteinExistence type="predicted"/>
<feature type="domain" description="Prolyl 4-hydroxylase alpha subunit" evidence="6">
    <location>
        <begin position="96"/>
        <end position="294"/>
    </location>
</feature>
<comment type="cofactor">
    <cofactor evidence="1">
        <name>L-ascorbate</name>
        <dbReference type="ChEBI" id="CHEBI:38290"/>
    </cofactor>
</comment>
<dbReference type="Pfam" id="PF13640">
    <property type="entry name" value="2OG-FeII_Oxy_3"/>
    <property type="match status" value="1"/>
</dbReference>
<dbReference type="InterPro" id="IPR006620">
    <property type="entry name" value="Pro_4_hyd_alph"/>
</dbReference>
<evidence type="ECO:0000256" key="3">
    <source>
        <dbReference type="ARBA" id="ARBA00022964"/>
    </source>
</evidence>
<dbReference type="GO" id="GO:0031418">
    <property type="term" value="F:L-ascorbic acid binding"/>
    <property type="evidence" value="ECO:0007669"/>
    <property type="project" value="InterPro"/>
</dbReference>
<keyword evidence="5" id="KW-0408">Iron</keyword>
<dbReference type="EMBL" id="DS027050">
    <property type="protein sequence ID" value="EAW12362.1"/>
    <property type="molecule type" value="Genomic_DNA"/>
</dbReference>
<dbReference type="STRING" id="344612.A1CCV5"/>
<dbReference type="KEGG" id="act:ACLA_063290"/>
<dbReference type="InterPro" id="IPR045054">
    <property type="entry name" value="P4HA-like"/>
</dbReference>
<dbReference type="PANTHER" id="PTHR10869:SF246">
    <property type="entry name" value="TRANSMEMBRANE PROLYL 4-HYDROXYLASE"/>
    <property type="match status" value="1"/>
</dbReference>
<organism evidence="7 8">
    <name type="scientific">Aspergillus clavatus (strain ATCC 1007 / CBS 513.65 / DSM 816 / NCTC 3887 / NRRL 1 / QM 1276 / 107)</name>
    <dbReference type="NCBI Taxonomy" id="344612"/>
    <lineage>
        <taxon>Eukaryota</taxon>
        <taxon>Fungi</taxon>
        <taxon>Dikarya</taxon>
        <taxon>Ascomycota</taxon>
        <taxon>Pezizomycotina</taxon>
        <taxon>Eurotiomycetes</taxon>
        <taxon>Eurotiomycetidae</taxon>
        <taxon>Eurotiales</taxon>
        <taxon>Aspergillaceae</taxon>
        <taxon>Aspergillus</taxon>
        <taxon>Aspergillus subgen. Fumigati</taxon>
    </lineage>
</organism>
<protein>
    <submittedName>
        <fullName evidence="7">2OG-Fe(II) oxygenase family oxidoreductase, putative</fullName>
    </submittedName>
</protein>
<name>A1CCV5_ASPCL</name>
<evidence type="ECO:0000313" key="8">
    <source>
        <dbReference type="Proteomes" id="UP000006701"/>
    </source>
</evidence>
<dbReference type="AlphaFoldDB" id="A1CCV5"/>
<evidence type="ECO:0000256" key="4">
    <source>
        <dbReference type="ARBA" id="ARBA00023002"/>
    </source>
</evidence>
<dbReference type="HOGENOM" id="CLU_058132_0_4_1"/>
<dbReference type="GO" id="GO:0005783">
    <property type="term" value="C:endoplasmic reticulum"/>
    <property type="evidence" value="ECO:0007669"/>
    <property type="project" value="TreeGrafter"/>
</dbReference>
<dbReference type="GO" id="GO:0004656">
    <property type="term" value="F:procollagen-proline 4-dioxygenase activity"/>
    <property type="evidence" value="ECO:0007669"/>
    <property type="project" value="TreeGrafter"/>
</dbReference>
<dbReference type="SMART" id="SM00702">
    <property type="entry name" value="P4Hc"/>
    <property type="match status" value="1"/>
</dbReference>
<dbReference type="OMA" id="GHPGVWH"/>
<dbReference type="GeneID" id="4705999"/>
<evidence type="ECO:0000313" key="7">
    <source>
        <dbReference type="EMBL" id="EAW12362.1"/>
    </source>
</evidence>
<evidence type="ECO:0000256" key="5">
    <source>
        <dbReference type="ARBA" id="ARBA00023004"/>
    </source>
</evidence>
<dbReference type="eggNOG" id="KOG1591">
    <property type="taxonomic scope" value="Eukaryota"/>
</dbReference>
<dbReference type="RefSeq" id="XP_001273788.1">
    <property type="nucleotide sequence ID" value="XM_001273787.1"/>
</dbReference>
<dbReference type="OrthoDB" id="420380at2759"/>